<dbReference type="Proteomes" id="UP000176650">
    <property type="component" value="Unassembled WGS sequence"/>
</dbReference>
<gene>
    <name evidence="1" type="ORF">A2988_00010</name>
</gene>
<accession>A0A1F5BUB0</accession>
<organism evidence="1 2">
    <name type="scientific">Candidatus Azambacteria bacterium RIFCSPLOWO2_01_FULL_46_25</name>
    <dbReference type="NCBI Taxonomy" id="1797298"/>
    <lineage>
        <taxon>Bacteria</taxon>
        <taxon>Candidatus Azamiibacteriota</taxon>
    </lineage>
</organism>
<dbReference type="EMBL" id="MEYS01000002">
    <property type="protein sequence ID" value="OGD34205.1"/>
    <property type="molecule type" value="Genomic_DNA"/>
</dbReference>
<protein>
    <submittedName>
        <fullName evidence="1">Uncharacterized protein</fullName>
    </submittedName>
</protein>
<reference evidence="1 2" key="1">
    <citation type="journal article" date="2016" name="Nat. Commun.">
        <title>Thousands of microbial genomes shed light on interconnected biogeochemical processes in an aquifer system.</title>
        <authorList>
            <person name="Anantharaman K."/>
            <person name="Brown C.T."/>
            <person name="Hug L.A."/>
            <person name="Sharon I."/>
            <person name="Castelle C.J."/>
            <person name="Probst A.J."/>
            <person name="Thomas B.C."/>
            <person name="Singh A."/>
            <person name="Wilkins M.J."/>
            <person name="Karaoz U."/>
            <person name="Brodie E.L."/>
            <person name="Williams K.H."/>
            <person name="Hubbard S.S."/>
            <person name="Banfield J.F."/>
        </authorList>
    </citation>
    <scope>NUCLEOTIDE SEQUENCE [LARGE SCALE GENOMIC DNA]</scope>
</reference>
<dbReference type="Pfam" id="PF18924">
    <property type="entry name" value="DUF5674"/>
    <property type="match status" value="1"/>
</dbReference>
<comment type="caution">
    <text evidence="1">The sequence shown here is derived from an EMBL/GenBank/DDBJ whole genome shotgun (WGS) entry which is preliminary data.</text>
</comment>
<dbReference type="AlphaFoldDB" id="A0A1F5BUB0"/>
<sequence>MRIVKDSISRKELADMARGQFGDFVKAAVDIEQGIMALGGELHMDEAVTLVEREGSKHERVWGVNLYCDKTGEEFIEFDSMINLKPALGNRSRGVESEEVRVNIREVINKLVAS</sequence>
<proteinExistence type="predicted"/>
<evidence type="ECO:0000313" key="1">
    <source>
        <dbReference type="EMBL" id="OGD34205.1"/>
    </source>
</evidence>
<name>A0A1F5BUB0_9BACT</name>
<dbReference type="InterPro" id="IPR043731">
    <property type="entry name" value="DUF5674"/>
</dbReference>
<dbReference type="STRING" id="1797298.A2988_00010"/>
<evidence type="ECO:0000313" key="2">
    <source>
        <dbReference type="Proteomes" id="UP000176650"/>
    </source>
</evidence>